<gene>
    <name evidence="3" type="ORF">CRD60_00625</name>
</gene>
<dbReference type="NCBIfam" id="TIGR03930">
    <property type="entry name" value="WXG100_ESAT6"/>
    <property type="match status" value="1"/>
</dbReference>
<feature type="coiled-coil region" evidence="2">
    <location>
        <begin position="55"/>
        <end position="89"/>
    </location>
</feature>
<sequence>MPQYQVDSEQIQSSSAAVSSSVSSIREAVAGMYGNLNALQEVWRGGAASQFSVVAEQWRQAQQQMETSLESIQNALTQASSVYADAESQASQLFTSS</sequence>
<name>A0A366KB58_9BIFI</name>
<dbReference type="Proteomes" id="UP000252530">
    <property type="component" value="Unassembled WGS sequence"/>
</dbReference>
<proteinExistence type="inferred from homology"/>
<protein>
    <recommendedName>
        <fullName evidence="1">ESAT-6-like protein</fullName>
    </recommendedName>
</protein>
<comment type="caution">
    <text evidence="3">The sequence shown here is derived from an EMBL/GenBank/DDBJ whole genome shotgun (WGS) entry which is preliminary data.</text>
</comment>
<reference evidence="3 4" key="1">
    <citation type="submission" date="2017-10" db="EMBL/GenBank/DDBJ databases">
        <title>Bifidobacterium xylocopum sp. nov. and Bifidobacterium aemilianum sp. nov., from the carpenter bee (Xylocopa violacea) digestive tract.</title>
        <authorList>
            <person name="Alberoni D."/>
            <person name="Baffoni L."/>
            <person name="Di Gioia D."/>
            <person name="Gaggia F."/>
            <person name="Biavati B."/>
        </authorList>
    </citation>
    <scope>NUCLEOTIDE SEQUENCE [LARGE SCALE GENOMIC DNA]</scope>
    <source>
        <strain evidence="3 4">XV10</strain>
    </source>
</reference>
<organism evidence="3 4">
    <name type="scientific">Bifidobacterium aemilianum</name>
    <dbReference type="NCBI Taxonomy" id="2493120"/>
    <lineage>
        <taxon>Bacteria</taxon>
        <taxon>Bacillati</taxon>
        <taxon>Actinomycetota</taxon>
        <taxon>Actinomycetes</taxon>
        <taxon>Bifidobacteriales</taxon>
        <taxon>Bifidobacteriaceae</taxon>
        <taxon>Bifidobacterium</taxon>
    </lineage>
</organism>
<comment type="similarity">
    <text evidence="1">Belongs to the WXG100 family.</text>
</comment>
<dbReference type="Gene3D" id="1.10.287.1060">
    <property type="entry name" value="ESAT-6-like"/>
    <property type="match status" value="1"/>
</dbReference>
<dbReference type="OrthoDB" id="4231069at2"/>
<dbReference type="SUPFAM" id="SSF140453">
    <property type="entry name" value="EsxAB dimer-like"/>
    <property type="match status" value="1"/>
</dbReference>
<dbReference type="Pfam" id="PF06013">
    <property type="entry name" value="WXG100"/>
    <property type="match status" value="1"/>
</dbReference>
<evidence type="ECO:0000256" key="1">
    <source>
        <dbReference type="RuleBase" id="RU362001"/>
    </source>
</evidence>
<keyword evidence="2" id="KW-0175">Coiled coil</keyword>
<dbReference type="EMBL" id="PDCG01000001">
    <property type="protein sequence ID" value="RBP98408.1"/>
    <property type="molecule type" value="Genomic_DNA"/>
</dbReference>
<evidence type="ECO:0000313" key="4">
    <source>
        <dbReference type="Proteomes" id="UP000252530"/>
    </source>
</evidence>
<accession>A0A366KB58</accession>
<evidence type="ECO:0000256" key="2">
    <source>
        <dbReference type="SAM" id="Coils"/>
    </source>
</evidence>
<dbReference type="InterPro" id="IPR010310">
    <property type="entry name" value="T7SS_ESAT-6-like"/>
</dbReference>
<dbReference type="RefSeq" id="WP_113859386.1">
    <property type="nucleotide sequence ID" value="NZ_PDCG01000001.1"/>
</dbReference>
<evidence type="ECO:0000313" key="3">
    <source>
        <dbReference type="EMBL" id="RBP98408.1"/>
    </source>
</evidence>
<dbReference type="InterPro" id="IPR036689">
    <property type="entry name" value="ESAT-6-like_sf"/>
</dbReference>
<keyword evidence="4" id="KW-1185">Reference proteome</keyword>
<dbReference type="AlphaFoldDB" id="A0A366KB58"/>